<accession>A0A9E2F7D4</accession>
<dbReference type="AlphaFoldDB" id="A0A9E2F7D4"/>
<gene>
    <name evidence="1" type="ORF">DDT42_02162</name>
</gene>
<organism evidence="1 2">
    <name type="scientific">Psychracetigena formicireducens</name>
    <dbReference type="NCBI Taxonomy" id="2986056"/>
    <lineage>
        <taxon>Bacteria</taxon>
        <taxon>Bacillati</taxon>
        <taxon>Candidatus Lithacetigenota</taxon>
        <taxon>Candidatus Psychracetigena</taxon>
    </lineage>
</organism>
<dbReference type="Proteomes" id="UP000811545">
    <property type="component" value="Unassembled WGS sequence"/>
</dbReference>
<name>A0A9E2F7D4_PSYF1</name>
<protein>
    <submittedName>
        <fullName evidence="1">Uncharacterized protein</fullName>
    </submittedName>
</protein>
<sequence>MIWGAFPEEIQEMILSKVRKGTGLVYTANRLSTLKADLTPINEGREIFSGIPSIFLPLLNLSKRKGGRSELWCSRAAANLNTIRSICREELFLRIFYEYRSKGQPLGR</sequence>
<comment type="caution">
    <text evidence="1">The sequence shown here is derived from an EMBL/GenBank/DDBJ whole genome shotgun (WGS) entry which is preliminary data.</text>
</comment>
<proteinExistence type="predicted"/>
<reference evidence="1 2" key="1">
    <citation type="journal article" date="2021" name="bioRxiv">
        <title>Unique metabolic strategies in Hadean analogues reveal hints for primordial physiology.</title>
        <authorList>
            <person name="Nobu M.K."/>
            <person name="Nakai R."/>
            <person name="Tamazawa S."/>
            <person name="Mori H."/>
            <person name="Toyoda A."/>
            <person name="Ijiri A."/>
            <person name="Suzuki S."/>
            <person name="Kurokawa K."/>
            <person name="Kamagata Y."/>
            <person name="Tamaki H."/>
        </authorList>
    </citation>
    <scope>NUCLEOTIDE SEQUENCE [LARGE SCALE GENOMIC DNA]</scope>
    <source>
        <strain evidence="1">BS525</strain>
    </source>
</reference>
<dbReference type="EMBL" id="QLTW01000426">
    <property type="protein sequence ID" value="MBT9146280.1"/>
    <property type="molecule type" value="Genomic_DNA"/>
</dbReference>
<evidence type="ECO:0000313" key="2">
    <source>
        <dbReference type="Proteomes" id="UP000811545"/>
    </source>
</evidence>
<evidence type="ECO:0000313" key="1">
    <source>
        <dbReference type="EMBL" id="MBT9146280.1"/>
    </source>
</evidence>